<accession>A0ABS7G399</accession>
<organism evidence="2 3">
    <name type="scientific">Actinomadura parmotrematis</name>
    <dbReference type="NCBI Taxonomy" id="2864039"/>
    <lineage>
        <taxon>Bacteria</taxon>
        <taxon>Bacillati</taxon>
        <taxon>Actinomycetota</taxon>
        <taxon>Actinomycetes</taxon>
        <taxon>Streptosporangiales</taxon>
        <taxon>Thermomonosporaceae</taxon>
        <taxon>Actinomadura</taxon>
    </lineage>
</organism>
<dbReference type="Proteomes" id="UP000774570">
    <property type="component" value="Unassembled WGS sequence"/>
</dbReference>
<evidence type="ECO:0000313" key="2">
    <source>
        <dbReference type="EMBL" id="MBW8486297.1"/>
    </source>
</evidence>
<reference evidence="2 3" key="1">
    <citation type="submission" date="2021-07" db="EMBL/GenBank/DDBJ databases">
        <title>Actinomadura sp. PM05-2 isolated from lichen.</title>
        <authorList>
            <person name="Somphong A."/>
            <person name="Phongsopitanun W."/>
            <person name="Tanasupawat S."/>
            <person name="Peongsungnone V."/>
        </authorList>
    </citation>
    <scope>NUCLEOTIDE SEQUENCE [LARGE SCALE GENOMIC DNA]</scope>
    <source>
        <strain evidence="2 3">PM05-2</strain>
    </source>
</reference>
<evidence type="ECO:0000256" key="1">
    <source>
        <dbReference type="SAM" id="MobiDB-lite"/>
    </source>
</evidence>
<dbReference type="EMBL" id="JAIBOA010000022">
    <property type="protein sequence ID" value="MBW8486297.1"/>
    <property type="molecule type" value="Genomic_DNA"/>
</dbReference>
<gene>
    <name evidence="2" type="ORF">K1Y72_28280</name>
</gene>
<evidence type="ECO:0000313" key="3">
    <source>
        <dbReference type="Proteomes" id="UP000774570"/>
    </source>
</evidence>
<feature type="region of interest" description="Disordered" evidence="1">
    <location>
        <begin position="52"/>
        <end position="71"/>
    </location>
</feature>
<keyword evidence="3" id="KW-1185">Reference proteome</keyword>
<proteinExistence type="predicted"/>
<dbReference type="RefSeq" id="WP_220169531.1">
    <property type="nucleotide sequence ID" value="NZ_JAIBOA010000022.1"/>
</dbReference>
<protein>
    <recommendedName>
        <fullName evidence="4">DUF222 domain-containing protein</fullName>
    </recommendedName>
</protein>
<sequence length="258" mass="27895">MAHTSGCAEAQKHKCVCGGCGGLEHGWRGHLRLAVAPPADRAAFRARADAAWSTATRRKRPEPSERGKAAATDTAIADIVDWLAANGRAIEQVEELGTAIAGEAPPLLAPELEAHGRTACMKAMTDHFWCELLACFARVLSDVKEQLDLAPGLVAREILASRQAYKRSLLADTVARAAVHATWEVVQRVSFAARLDDLIRAVRILAVLICKAPEHHAAVARNCLDPLSGEVISTATQERLMQIFPAEWLQETRTTLAS</sequence>
<comment type="caution">
    <text evidence="2">The sequence shown here is derived from an EMBL/GenBank/DDBJ whole genome shotgun (WGS) entry which is preliminary data.</text>
</comment>
<name>A0ABS7G399_9ACTN</name>
<evidence type="ECO:0008006" key="4">
    <source>
        <dbReference type="Google" id="ProtNLM"/>
    </source>
</evidence>